<sequence length="233" mass="25356">MSNLRTGDDHRFAVGDAIARARLLEKMVADKPQAAEAQPIPASRFLSGGLVAAFVVGTGGLLTADYVAARNDRGYRLQGFEFRGGEFKAISRQLVRSSTENLARVRHVLRPTTIELAVLVGVSRQTIYNWQSGQIVAPHNEARLEELAKASDLLVASGISGALRPLTRKLPGGKTIFEAIREGSTPEDAVKKLISMLEREVRQRNSISQRLAGRARKPIDISEIGSPYPDESA</sequence>
<keyword evidence="1" id="KW-1133">Transmembrane helix</keyword>
<dbReference type="InterPro" id="IPR001387">
    <property type="entry name" value="Cro/C1-type_HTH"/>
</dbReference>
<proteinExistence type="predicted"/>
<dbReference type="Proteomes" id="UP000781710">
    <property type="component" value="Unassembled WGS sequence"/>
</dbReference>
<accession>A0ABQ6ZDT8</accession>
<keyword evidence="3" id="KW-1185">Reference proteome</keyword>
<dbReference type="InterPro" id="IPR010982">
    <property type="entry name" value="Lambda_DNA-bd_dom_sf"/>
</dbReference>
<protein>
    <submittedName>
        <fullName evidence="2">Cro/Cl family transcriptional regulator</fullName>
    </submittedName>
</protein>
<dbReference type="Gene3D" id="1.10.260.40">
    <property type="entry name" value="lambda repressor-like DNA-binding domains"/>
    <property type="match status" value="1"/>
</dbReference>
<gene>
    <name evidence="2" type="ORF">CSC78_15835</name>
</gene>
<dbReference type="CDD" id="cd00093">
    <property type="entry name" value="HTH_XRE"/>
    <property type="match status" value="1"/>
</dbReference>
<reference evidence="2 3" key="1">
    <citation type="submission" date="2017-10" db="EMBL/GenBank/DDBJ databases">
        <title>Whole genome sequencing of members of genus Pseudoxanthomonas.</title>
        <authorList>
            <person name="Kumar S."/>
            <person name="Bansal K."/>
            <person name="Kaur A."/>
            <person name="Patil P."/>
            <person name="Sharma S."/>
            <person name="Patil P.B."/>
        </authorList>
    </citation>
    <scope>NUCLEOTIDE SEQUENCE [LARGE SCALE GENOMIC DNA]</scope>
    <source>
        <strain evidence="2 3">DSM 17109</strain>
    </source>
</reference>
<dbReference type="RefSeq" id="WP_162338829.1">
    <property type="nucleotide sequence ID" value="NZ_JBHSRQ010000007.1"/>
</dbReference>
<dbReference type="SUPFAM" id="SSF47413">
    <property type="entry name" value="lambda repressor-like DNA-binding domains"/>
    <property type="match status" value="1"/>
</dbReference>
<feature type="transmembrane region" description="Helical" evidence="1">
    <location>
        <begin position="45"/>
        <end position="68"/>
    </location>
</feature>
<keyword evidence="1" id="KW-0812">Transmembrane</keyword>
<dbReference type="EMBL" id="PDWW01000027">
    <property type="protein sequence ID" value="KAF1723503.1"/>
    <property type="molecule type" value="Genomic_DNA"/>
</dbReference>
<keyword evidence="1" id="KW-0472">Membrane</keyword>
<evidence type="ECO:0000313" key="3">
    <source>
        <dbReference type="Proteomes" id="UP000781710"/>
    </source>
</evidence>
<comment type="caution">
    <text evidence="2">The sequence shown here is derived from an EMBL/GenBank/DDBJ whole genome shotgun (WGS) entry which is preliminary data.</text>
</comment>
<organism evidence="2 3">
    <name type="scientific">Pseudoxanthomonas japonensis</name>
    <dbReference type="NCBI Taxonomy" id="69284"/>
    <lineage>
        <taxon>Bacteria</taxon>
        <taxon>Pseudomonadati</taxon>
        <taxon>Pseudomonadota</taxon>
        <taxon>Gammaproteobacteria</taxon>
        <taxon>Lysobacterales</taxon>
        <taxon>Lysobacteraceae</taxon>
        <taxon>Pseudoxanthomonas</taxon>
    </lineage>
</organism>
<evidence type="ECO:0000256" key="1">
    <source>
        <dbReference type="SAM" id="Phobius"/>
    </source>
</evidence>
<name>A0ABQ6ZDT8_9GAMM</name>
<evidence type="ECO:0000313" key="2">
    <source>
        <dbReference type="EMBL" id="KAF1723503.1"/>
    </source>
</evidence>